<keyword evidence="2" id="KW-0732">Signal</keyword>
<name>F4C0H8_METSG</name>
<dbReference type="SUPFAM" id="SSF53850">
    <property type="entry name" value="Periplasmic binding protein-like II"/>
    <property type="match status" value="1"/>
</dbReference>
<accession>F4C0H8</accession>
<dbReference type="GO" id="GO:0015689">
    <property type="term" value="P:molybdate ion transport"/>
    <property type="evidence" value="ECO:0007669"/>
    <property type="project" value="InterPro"/>
</dbReference>
<proteinExistence type="predicted"/>
<dbReference type="EMBL" id="CP002565">
    <property type="protein sequence ID" value="AEB67989.1"/>
    <property type="molecule type" value="Genomic_DNA"/>
</dbReference>
<dbReference type="PANTHER" id="PTHR30632:SF0">
    <property type="entry name" value="SULFATE-BINDING PROTEIN"/>
    <property type="match status" value="1"/>
</dbReference>
<dbReference type="Gene3D" id="3.40.190.10">
    <property type="entry name" value="Periplasmic binding protein-like II"/>
    <property type="match status" value="2"/>
</dbReference>
<sequence length="299" mass="31750">MKAGGSMNERMTSMILVAMLLAGTILSVTMAMEASDLGSQTAPNEELVIFCGAGFTGAMSEIAELYENSSNSQVRFNFDGLPALRVQIEEGAYADLLISPDQRYMDPLVDAGFIGEDTVEAFASNKVAVVLPVDNPANITTIRDLATPGTKIVMGIEELPIGDYALQVLDLMAKDPEYGPAFKEAVLANVVSLETRVTGIVSKVAMGEADAGFAFMSDVTPQMRGKIRKISIPEGYNIRGNCSAAVLSQSDNSEAAEAFIDLLISNDAQAILDEYGFISLEGWEENAALPAGDRAAAID</sequence>
<gene>
    <name evidence="3" type="primary">modA</name>
    <name evidence="3" type="ordered locus">MCON_1295</name>
</gene>
<dbReference type="GO" id="GO:0046872">
    <property type="term" value="F:metal ion binding"/>
    <property type="evidence" value="ECO:0007669"/>
    <property type="project" value="UniProtKB-KW"/>
</dbReference>
<organism evidence="3 4">
    <name type="scientific">Methanothrix soehngenii (strain ATCC 5969 / DSM 3671 / JCM 10134 / NBRC 103675 / OCM 69 / GP-6)</name>
    <name type="common">Methanosaeta concilii</name>
    <dbReference type="NCBI Taxonomy" id="990316"/>
    <lineage>
        <taxon>Archaea</taxon>
        <taxon>Methanobacteriati</taxon>
        <taxon>Methanobacteriota</taxon>
        <taxon>Stenosarchaea group</taxon>
        <taxon>Methanomicrobia</taxon>
        <taxon>Methanotrichales</taxon>
        <taxon>Methanotrichaceae</taxon>
        <taxon>Methanothrix</taxon>
    </lineage>
</organism>
<dbReference type="KEGG" id="mcj:MCON_1295"/>
<dbReference type="CDD" id="cd13538">
    <property type="entry name" value="PBP2_ModA_like_1"/>
    <property type="match status" value="1"/>
</dbReference>
<dbReference type="Pfam" id="PF13531">
    <property type="entry name" value="SBP_bac_11"/>
    <property type="match status" value="1"/>
</dbReference>
<reference evidence="3 4" key="1">
    <citation type="journal article" date="2011" name="J. Bacteriol.">
        <title>Complete genome sequence of Methanosaeta concilii, a specialist in aceticlastic methanogenesis.</title>
        <authorList>
            <person name="Barber R.D."/>
            <person name="Zhang L."/>
            <person name="Harnack M."/>
            <person name="Olson M.V."/>
            <person name="Kaul R."/>
            <person name="Ingram-Smith C."/>
            <person name="Smith K.S."/>
        </authorList>
    </citation>
    <scope>NUCLEOTIDE SEQUENCE [LARGE SCALE GENOMIC DNA]</scope>
    <source>
        <strain evidence="4">ATCC 5969 / DSM 3671 / JCM 10134 / NBRC 103675 / OCM 69 / GP-6</strain>
    </source>
</reference>
<dbReference type="PIRSF" id="PIRSF004846">
    <property type="entry name" value="ModA"/>
    <property type="match status" value="1"/>
</dbReference>
<dbReference type="AlphaFoldDB" id="F4C0H8"/>
<dbReference type="PANTHER" id="PTHR30632">
    <property type="entry name" value="MOLYBDATE-BINDING PERIPLASMIC PROTEIN"/>
    <property type="match status" value="1"/>
</dbReference>
<evidence type="ECO:0000256" key="1">
    <source>
        <dbReference type="ARBA" id="ARBA00022723"/>
    </source>
</evidence>
<dbReference type="InParanoid" id="F4C0H8"/>
<keyword evidence="4" id="KW-1185">Reference proteome</keyword>
<evidence type="ECO:0000256" key="2">
    <source>
        <dbReference type="ARBA" id="ARBA00022729"/>
    </source>
</evidence>
<dbReference type="GO" id="GO:0030973">
    <property type="term" value="F:molybdate ion binding"/>
    <property type="evidence" value="ECO:0007669"/>
    <property type="project" value="TreeGrafter"/>
</dbReference>
<dbReference type="STRING" id="990316.MCON_1295"/>
<dbReference type="Proteomes" id="UP000007807">
    <property type="component" value="Chromosome"/>
</dbReference>
<dbReference type="HOGENOM" id="CLU_065520_0_0_2"/>
<dbReference type="NCBIfam" id="TIGR01256">
    <property type="entry name" value="modA"/>
    <property type="match status" value="1"/>
</dbReference>
<keyword evidence="1" id="KW-0479">Metal-binding</keyword>
<evidence type="ECO:0000313" key="3">
    <source>
        <dbReference type="EMBL" id="AEB67989.1"/>
    </source>
</evidence>
<evidence type="ECO:0000313" key="4">
    <source>
        <dbReference type="Proteomes" id="UP000007807"/>
    </source>
</evidence>
<dbReference type="InterPro" id="IPR050682">
    <property type="entry name" value="ModA/WtpA"/>
</dbReference>
<dbReference type="InterPro" id="IPR005950">
    <property type="entry name" value="ModA"/>
</dbReference>
<protein>
    <submittedName>
        <fullName evidence="3">Molybdate ABC transporter, periplasmic molybdate-binding protein</fullName>
    </submittedName>
</protein>